<feature type="domain" description="Glycosyl transferase family 1" evidence="1">
    <location>
        <begin position="204"/>
        <end position="354"/>
    </location>
</feature>
<protein>
    <submittedName>
        <fullName evidence="3">Unannotated protein</fullName>
    </submittedName>
</protein>
<dbReference type="PANTHER" id="PTHR45947:SF3">
    <property type="entry name" value="SULFOQUINOVOSYL TRANSFERASE SQD2"/>
    <property type="match status" value="1"/>
</dbReference>
<sequence>MTARPRRGRLLLTSHYFHPHVGGIETVLKAHAEGLVRRGWDVTICTSRLRGDERTEAHVGATVRRTRAWNVLERSVRVPVPLVSPTQLLAMREARPEVIVAHGHTYLSSVYAALAARLLRVPLVVVQHSPWVEYPFPLDVVERIADRSIGRFVLHSATEVVVVSGFTGAFVAEIAPRAALQVVYSGVDARYRPTPPREGPQRLRVATLRRLVPRQGVDVLIDAWRSARCGDVADLSIGGDGPERDALVARAGGDPSIGFLGRVPDAEMESFYSACDVFVLPTSSGEGFGLVAAEALASGRPVIATRPGGPSELVRDGVDGLLVDASDSAGLGAALRSLLEDEPRRVAMSSRAAERDLSWTRAIDEIERVLDAVRRPAGD</sequence>
<evidence type="ECO:0000259" key="1">
    <source>
        <dbReference type="Pfam" id="PF00534"/>
    </source>
</evidence>
<dbReference type="SUPFAM" id="SSF53756">
    <property type="entry name" value="UDP-Glycosyltransferase/glycogen phosphorylase"/>
    <property type="match status" value="1"/>
</dbReference>
<dbReference type="Gene3D" id="3.40.50.2000">
    <property type="entry name" value="Glycogen Phosphorylase B"/>
    <property type="match status" value="2"/>
</dbReference>
<dbReference type="GO" id="GO:0016757">
    <property type="term" value="F:glycosyltransferase activity"/>
    <property type="evidence" value="ECO:0007669"/>
    <property type="project" value="InterPro"/>
</dbReference>
<dbReference type="InterPro" id="IPR028098">
    <property type="entry name" value="Glyco_trans_4-like_N"/>
</dbReference>
<evidence type="ECO:0000313" key="3">
    <source>
        <dbReference type="EMBL" id="CAB4556326.1"/>
    </source>
</evidence>
<dbReference type="AlphaFoldDB" id="A0A6J6CYV4"/>
<gene>
    <name evidence="3" type="ORF">UFOPK1493_01430</name>
</gene>
<reference evidence="3" key="1">
    <citation type="submission" date="2020-05" db="EMBL/GenBank/DDBJ databases">
        <authorList>
            <person name="Chiriac C."/>
            <person name="Salcher M."/>
            <person name="Ghai R."/>
            <person name="Kavagutti S V."/>
        </authorList>
    </citation>
    <scope>NUCLEOTIDE SEQUENCE</scope>
</reference>
<dbReference type="EMBL" id="CAEZSR010000042">
    <property type="protein sequence ID" value="CAB4556326.1"/>
    <property type="molecule type" value="Genomic_DNA"/>
</dbReference>
<dbReference type="Pfam" id="PF13439">
    <property type="entry name" value="Glyco_transf_4"/>
    <property type="match status" value="1"/>
</dbReference>
<dbReference type="InterPro" id="IPR001296">
    <property type="entry name" value="Glyco_trans_1"/>
</dbReference>
<feature type="domain" description="Glycosyltransferase subfamily 4-like N-terminal" evidence="2">
    <location>
        <begin position="21"/>
        <end position="189"/>
    </location>
</feature>
<dbReference type="InterPro" id="IPR050194">
    <property type="entry name" value="Glycosyltransferase_grp1"/>
</dbReference>
<dbReference type="PANTHER" id="PTHR45947">
    <property type="entry name" value="SULFOQUINOVOSYL TRANSFERASE SQD2"/>
    <property type="match status" value="1"/>
</dbReference>
<accession>A0A6J6CYV4</accession>
<name>A0A6J6CYV4_9ZZZZ</name>
<proteinExistence type="predicted"/>
<dbReference type="Pfam" id="PF00534">
    <property type="entry name" value="Glycos_transf_1"/>
    <property type="match status" value="1"/>
</dbReference>
<dbReference type="CDD" id="cd03801">
    <property type="entry name" value="GT4_PimA-like"/>
    <property type="match status" value="1"/>
</dbReference>
<evidence type="ECO:0000259" key="2">
    <source>
        <dbReference type="Pfam" id="PF13439"/>
    </source>
</evidence>
<organism evidence="3">
    <name type="scientific">freshwater metagenome</name>
    <dbReference type="NCBI Taxonomy" id="449393"/>
    <lineage>
        <taxon>unclassified sequences</taxon>
        <taxon>metagenomes</taxon>
        <taxon>ecological metagenomes</taxon>
    </lineage>
</organism>